<reference evidence="3" key="1">
    <citation type="journal article" date="2019" name="Int. J. Syst. Evol. Microbiol.">
        <title>The Global Catalogue of Microorganisms (GCM) 10K type strain sequencing project: providing services to taxonomists for standard genome sequencing and annotation.</title>
        <authorList>
            <consortium name="The Broad Institute Genomics Platform"/>
            <consortium name="The Broad Institute Genome Sequencing Center for Infectious Disease"/>
            <person name="Wu L."/>
            <person name="Ma J."/>
        </authorList>
    </citation>
    <scope>NUCLEOTIDE SEQUENCE [LARGE SCALE GENOMIC DNA]</scope>
    <source>
        <strain evidence="3">CCM 8925</strain>
    </source>
</reference>
<name>A0ABW3EHG5_9LACO</name>
<keyword evidence="3" id="KW-1185">Reference proteome</keyword>
<gene>
    <name evidence="2" type="ORF">ACFQZ7_12330</name>
</gene>
<dbReference type="InterPro" id="IPR037914">
    <property type="entry name" value="SpoVT-AbrB_sf"/>
</dbReference>
<dbReference type="SMART" id="SM00966">
    <property type="entry name" value="SpoVT_AbrB"/>
    <property type="match status" value="1"/>
</dbReference>
<feature type="domain" description="SpoVT-AbrB" evidence="1">
    <location>
        <begin position="6"/>
        <end position="49"/>
    </location>
</feature>
<dbReference type="SUPFAM" id="SSF89447">
    <property type="entry name" value="AbrB/MazE/MraZ-like"/>
    <property type="match status" value="1"/>
</dbReference>
<evidence type="ECO:0000259" key="1">
    <source>
        <dbReference type="SMART" id="SM00966"/>
    </source>
</evidence>
<evidence type="ECO:0000313" key="2">
    <source>
        <dbReference type="EMBL" id="MFD0898501.1"/>
    </source>
</evidence>
<dbReference type="EMBL" id="JBHTIO010000055">
    <property type="protein sequence ID" value="MFD0898501.1"/>
    <property type="molecule type" value="Genomic_DNA"/>
</dbReference>
<dbReference type="Proteomes" id="UP001597104">
    <property type="component" value="Unassembled WGS sequence"/>
</dbReference>
<dbReference type="GO" id="GO:0003677">
    <property type="term" value="F:DNA binding"/>
    <property type="evidence" value="ECO:0007669"/>
    <property type="project" value="UniProtKB-KW"/>
</dbReference>
<proteinExistence type="predicted"/>
<protein>
    <submittedName>
        <fullName evidence="2">AbrB/MazE/SpoVT family DNA-binding domain-containing protein</fullName>
    </submittedName>
</protein>
<evidence type="ECO:0000313" key="3">
    <source>
        <dbReference type="Proteomes" id="UP001597104"/>
    </source>
</evidence>
<dbReference type="InterPro" id="IPR007159">
    <property type="entry name" value="SpoVT-AbrB_dom"/>
</dbReference>
<dbReference type="RefSeq" id="WP_137636820.1">
    <property type="nucleotide sequence ID" value="NZ_BJDN01000003.1"/>
</dbReference>
<keyword evidence="2" id="KW-0238">DNA-binding</keyword>
<sequence length="76" mass="8750">MKVKVRTVGNANILTIPKAFNVTPGTEFEVEQQSDGDGMIVFKPRHRNPFEGNWFNTDLKQIDITLERAELGHEWH</sequence>
<organism evidence="2 3">
    <name type="scientific">Loigolactobacillus binensis</name>
    <dbReference type="NCBI Taxonomy" id="2559922"/>
    <lineage>
        <taxon>Bacteria</taxon>
        <taxon>Bacillati</taxon>
        <taxon>Bacillota</taxon>
        <taxon>Bacilli</taxon>
        <taxon>Lactobacillales</taxon>
        <taxon>Lactobacillaceae</taxon>
        <taxon>Loigolactobacillus</taxon>
    </lineage>
</organism>
<accession>A0ABW3EHG5</accession>
<comment type="caution">
    <text evidence="2">The sequence shown here is derived from an EMBL/GenBank/DDBJ whole genome shotgun (WGS) entry which is preliminary data.</text>
</comment>